<keyword evidence="4 5" id="KW-0472">Membrane</keyword>
<feature type="transmembrane region" description="Helical" evidence="5">
    <location>
        <begin position="58"/>
        <end position="78"/>
    </location>
</feature>
<name>A0A0K1PZ68_9BACT</name>
<dbReference type="OrthoDB" id="5484716at2"/>
<protein>
    <submittedName>
        <fullName evidence="7">Exopolysaccharide production protein, putative</fullName>
    </submittedName>
</protein>
<evidence type="ECO:0000256" key="1">
    <source>
        <dbReference type="ARBA" id="ARBA00004141"/>
    </source>
</evidence>
<feature type="transmembrane region" description="Helical" evidence="5">
    <location>
        <begin position="84"/>
        <end position="103"/>
    </location>
</feature>
<dbReference type="EMBL" id="CP012333">
    <property type="protein sequence ID" value="AKU98449.1"/>
    <property type="molecule type" value="Genomic_DNA"/>
</dbReference>
<gene>
    <name evidence="7" type="ORF">AKJ09_05113</name>
</gene>
<proteinExistence type="predicted"/>
<dbReference type="InterPro" id="IPR051533">
    <property type="entry name" value="WaaL-like"/>
</dbReference>
<feature type="transmembrane region" description="Helical" evidence="5">
    <location>
        <begin position="205"/>
        <end position="223"/>
    </location>
</feature>
<feature type="transmembrane region" description="Helical" evidence="5">
    <location>
        <begin position="416"/>
        <end position="435"/>
    </location>
</feature>
<feature type="transmembrane region" description="Helical" evidence="5">
    <location>
        <begin position="447"/>
        <end position="465"/>
    </location>
</feature>
<feature type="domain" description="O-antigen ligase-related" evidence="6">
    <location>
        <begin position="244"/>
        <end position="363"/>
    </location>
</feature>
<feature type="transmembrane region" description="Helical" evidence="5">
    <location>
        <begin position="347"/>
        <end position="368"/>
    </location>
</feature>
<feature type="transmembrane region" description="Helical" evidence="5">
    <location>
        <begin position="276"/>
        <end position="296"/>
    </location>
</feature>
<evidence type="ECO:0000256" key="3">
    <source>
        <dbReference type="ARBA" id="ARBA00022989"/>
    </source>
</evidence>
<keyword evidence="8" id="KW-1185">Reference proteome</keyword>
<dbReference type="KEGG" id="llu:AKJ09_05113"/>
<dbReference type="RefSeq" id="WP_146649407.1">
    <property type="nucleotide sequence ID" value="NZ_CP012333.1"/>
</dbReference>
<dbReference type="PANTHER" id="PTHR37422">
    <property type="entry name" value="TEICHURONIC ACID BIOSYNTHESIS PROTEIN TUAE"/>
    <property type="match status" value="1"/>
</dbReference>
<evidence type="ECO:0000313" key="8">
    <source>
        <dbReference type="Proteomes" id="UP000064967"/>
    </source>
</evidence>
<reference evidence="7 8" key="1">
    <citation type="submission" date="2015-08" db="EMBL/GenBank/DDBJ databases">
        <authorList>
            <person name="Babu N.S."/>
            <person name="Beckwith C.J."/>
            <person name="Beseler K.G."/>
            <person name="Brison A."/>
            <person name="Carone J.V."/>
            <person name="Caskin T.P."/>
            <person name="Diamond M."/>
            <person name="Durham M.E."/>
            <person name="Foxe J.M."/>
            <person name="Go M."/>
            <person name="Henderson B.A."/>
            <person name="Jones I.B."/>
            <person name="McGettigan J.A."/>
            <person name="Micheletti S.J."/>
            <person name="Nasrallah M.E."/>
            <person name="Ortiz D."/>
            <person name="Piller C.R."/>
            <person name="Privatt S.R."/>
            <person name="Schneider S.L."/>
            <person name="Sharp S."/>
            <person name="Smith T.C."/>
            <person name="Stanton J.D."/>
            <person name="Ullery H.E."/>
            <person name="Wilson R.J."/>
            <person name="Serrano M.G."/>
            <person name="Buck G."/>
            <person name="Lee V."/>
            <person name="Wang Y."/>
            <person name="Carvalho R."/>
            <person name="Voegtly L."/>
            <person name="Shi R."/>
            <person name="Duckworth R."/>
            <person name="Johnson A."/>
            <person name="Loviza R."/>
            <person name="Walstead R."/>
            <person name="Shah Z."/>
            <person name="Kiflezghi M."/>
            <person name="Wade K."/>
            <person name="Ball S.L."/>
            <person name="Bradley K.W."/>
            <person name="Asai D.J."/>
            <person name="Bowman C.A."/>
            <person name="Russell D.A."/>
            <person name="Pope W.H."/>
            <person name="Jacobs-Sera D."/>
            <person name="Hendrix R.W."/>
            <person name="Hatfull G.F."/>
        </authorList>
    </citation>
    <scope>NUCLEOTIDE SEQUENCE [LARGE SCALE GENOMIC DNA]</scope>
    <source>
        <strain evidence="7 8">DSM 27648</strain>
    </source>
</reference>
<dbReference type="InterPro" id="IPR007016">
    <property type="entry name" value="O-antigen_ligase-rel_domated"/>
</dbReference>
<dbReference type="PANTHER" id="PTHR37422:SF23">
    <property type="entry name" value="TEICHURONIC ACID BIOSYNTHESIS PROTEIN TUAE"/>
    <property type="match status" value="1"/>
</dbReference>
<feature type="transmembrane region" description="Helical" evidence="5">
    <location>
        <begin position="110"/>
        <end position="128"/>
    </location>
</feature>
<feature type="transmembrane region" description="Helical" evidence="5">
    <location>
        <begin position="388"/>
        <end position="409"/>
    </location>
</feature>
<dbReference type="AlphaFoldDB" id="A0A0K1PZ68"/>
<accession>A0A0K1PZ68</accession>
<evidence type="ECO:0000256" key="4">
    <source>
        <dbReference type="ARBA" id="ARBA00023136"/>
    </source>
</evidence>
<evidence type="ECO:0000259" key="6">
    <source>
        <dbReference type="Pfam" id="PF04932"/>
    </source>
</evidence>
<feature type="transmembrane region" description="Helical" evidence="5">
    <location>
        <begin position="235"/>
        <end position="256"/>
    </location>
</feature>
<dbReference type="Proteomes" id="UP000064967">
    <property type="component" value="Chromosome"/>
</dbReference>
<sequence>MAFIGALFLVVFLLLRPMDLWPEVAGLHSLEALSTLTAAGVGWETLRRRPDSAASPQLPWLAAVCALAYAVSVARLGLDRGLSAGWSITLGPFFMLLFVFAFGTMKRLRALMAVLLACLAFISVVAIHQGEQPRQCVELHEDPSEPGSEPAMIPDGRACEGARLCESEGGVPGSDYVCERVGLLGTISTQGRVRWRGQLDDPNELAVIIGALLPFLFMFGSKASDADAVRGGKRLLTLFLLGLFLFVSVWAVVLTQSRGGQIVVGIAVVSMLVRRYGWWAVIAGAMMTAPLVVLSWRSGTDADSSSAERAEILAEGLQLLKSHPLVGIGVAQFAKENPMNMAAHNSYLLIATELGVPGFLVWCGLVWMTTKVPFAIVRRPPPGLDPGTLLFAEALAASMLALHAGVFFLSFIYKTIFFVWLALPGALYIAVRAVHPEFEVRVTKRDLAGTCVLAVASIISVRVAAMSAH</sequence>
<keyword evidence="3 5" id="KW-1133">Transmembrane helix</keyword>
<keyword evidence="2 5" id="KW-0812">Transmembrane</keyword>
<organism evidence="7 8">
    <name type="scientific">Labilithrix luteola</name>
    <dbReference type="NCBI Taxonomy" id="1391654"/>
    <lineage>
        <taxon>Bacteria</taxon>
        <taxon>Pseudomonadati</taxon>
        <taxon>Myxococcota</taxon>
        <taxon>Polyangia</taxon>
        <taxon>Polyangiales</taxon>
        <taxon>Labilitrichaceae</taxon>
        <taxon>Labilithrix</taxon>
    </lineage>
</organism>
<dbReference type="Pfam" id="PF04932">
    <property type="entry name" value="Wzy_C"/>
    <property type="match status" value="1"/>
</dbReference>
<evidence type="ECO:0000313" key="7">
    <source>
        <dbReference type="EMBL" id="AKU98449.1"/>
    </source>
</evidence>
<comment type="subcellular location">
    <subcellularLocation>
        <location evidence="1">Membrane</location>
        <topology evidence="1">Multi-pass membrane protein</topology>
    </subcellularLocation>
</comment>
<evidence type="ECO:0000256" key="5">
    <source>
        <dbReference type="SAM" id="Phobius"/>
    </source>
</evidence>
<dbReference type="STRING" id="1391654.AKJ09_05113"/>
<evidence type="ECO:0000256" key="2">
    <source>
        <dbReference type="ARBA" id="ARBA00022692"/>
    </source>
</evidence>
<dbReference type="GO" id="GO:0016020">
    <property type="term" value="C:membrane"/>
    <property type="evidence" value="ECO:0007669"/>
    <property type="project" value="UniProtKB-SubCell"/>
</dbReference>